<dbReference type="PANTHER" id="PTHR31025:SF25">
    <property type="entry name" value="ZINC FINGER (C2H2)-60"/>
    <property type="match status" value="1"/>
</dbReference>
<evidence type="ECO:0000313" key="3">
    <source>
        <dbReference type="Proteomes" id="UP001369086"/>
    </source>
</evidence>
<reference evidence="2 3" key="1">
    <citation type="submission" date="2021-05" db="EMBL/GenBank/DDBJ databases">
        <authorList>
            <person name="Zahm M."/>
            <person name="Klopp C."/>
            <person name="Cabau C."/>
            <person name="Kuhl H."/>
            <person name="Suciu R."/>
            <person name="Ciorpac M."/>
            <person name="Holostenco D."/>
            <person name="Gessner J."/>
            <person name="Wuertz S."/>
            <person name="Hohne C."/>
            <person name="Stock M."/>
            <person name="Gislard M."/>
            <person name="Lluch J."/>
            <person name="Milhes M."/>
            <person name="Lampietro C."/>
            <person name="Lopez Roques C."/>
            <person name="Donnadieu C."/>
            <person name="Du K."/>
            <person name="Schartl M."/>
            <person name="Guiguen Y."/>
        </authorList>
    </citation>
    <scope>NUCLEOTIDE SEQUENCE [LARGE SCALE GENOMIC DNA]</scope>
    <source>
        <strain evidence="2">Hh-F2</strain>
        <tissue evidence="2">Blood</tissue>
    </source>
</reference>
<evidence type="ECO:0000256" key="1">
    <source>
        <dbReference type="SAM" id="MobiDB-lite"/>
    </source>
</evidence>
<gene>
    <name evidence="2" type="ORF">HHUSO_G19990</name>
</gene>
<dbReference type="Proteomes" id="UP001369086">
    <property type="component" value="Unassembled WGS sequence"/>
</dbReference>
<evidence type="ECO:0000313" key="2">
    <source>
        <dbReference type="EMBL" id="KAK6479282.1"/>
    </source>
</evidence>
<accession>A0ABR0Z374</accession>
<proteinExistence type="predicted"/>
<organism evidence="2 3">
    <name type="scientific">Huso huso</name>
    <name type="common">Beluga</name>
    <name type="synonym">Acipenser huso</name>
    <dbReference type="NCBI Taxonomy" id="61971"/>
    <lineage>
        <taxon>Eukaryota</taxon>
        <taxon>Metazoa</taxon>
        <taxon>Chordata</taxon>
        <taxon>Craniata</taxon>
        <taxon>Vertebrata</taxon>
        <taxon>Euteleostomi</taxon>
        <taxon>Actinopterygii</taxon>
        <taxon>Chondrostei</taxon>
        <taxon>Acipenseriformes</taxon>
        <taxon>Acipenseridae</taxon>
        <taxon>Huso</taxon>
    </lineage>
</organism>
<name>A0ABR0Z374_HUSHU</name>
<comment type="caution">
    <text evidence="2">The sequence shown here is derived from an EMBL/GenBank/DDBJ whole genome shotgun (WGS) entry which is preliminary data.</text>
</comment>
<feature type="region of interest" description="Disordered" evidence="1">
    <location>
        <begin position="97"/>
        <end position="124"/>
    </location>
</feature>
<dbReference type="EMBL" id="JAHFZB010000018">
    <property type="protein sequence ID" value="KAK6479282.1"/>
    <property type="molecule type" value="Genomic_DNA"/>
</dbReference>
<keyword evidence="3" id="KW-1185">Reference proteome</keyword>
<dbReference type="PANTHER" id="PTHR31025">
    <property type="entry name" value="SI:CH211-196P9.1-RELATED"/>
    <property type="match status" value="1"/>
</dbReference>
<protein>
    <submittedName>
        <fullName evidence="2">Uncharacterized protein</fullName>
    </submittedName>
</protein>
<sequence length="402" mass="45007">MSARLRVLLGQEIHKLTLPSVIPGTVAELKAIVQETFMLEGDFSPQYIDTDFGDQFFTLTGTDEIKDKDTIKVVYIEPPPVVTLTLQECFDTNSTQLSEDACSSGSSHDTVMLSSPESTSSQRSHPWPAQFEIPCFAFDTELILQAANEAYRKDGTLLDNPGVKSDILEKLAESLYGWQSSLKHKMGNYRAKLRRLRWPELDVNSVKRKSADERAPAKNIKKPKKAELTQIEEEFRRITMIRLESTFMEKLDCYMPRLLSLFKKKGGAAGVKLQGIQEMLYGVCAHDITLQSIIFCAIFAACKDANIQEDLTQHVLKIFVVNKGATDDDNPVAVGIAIEGAEVLSGISSVAQACTFLMGLIYALNLSYPKELKYTFEVFQKVFLELNVDKTKVQSLRRKLLA</sequence>